<dbReference type="Proteomes" id="UP001281147">
    <property type="component" value="Unassembled WGS sequence"/>
</dbReference>
<gene>
    <name evidence="1" type="ORF">LTR37_019594</name>
</gene>
<dbReference type="EMBL" id="JAUTXU010000308">
    <property type="protein sequence ID" value="KAK3686663.1"/>
    <property type="molecule type" value="Genomic_DNA"/>
</dbReference>
<organism evidence="1 2">
    <name type="scientific">Vermiconidia calcicola</name>
    <dbReference type="NCBI Taxonomy" id="1690605"/>
    <lineage>
        <taxon>Eukaryota</taxon>
        <taxon>Fungi</taxon>
        <taxon>Dikarya</taxon>
        <taxon>Ascomycota</taxon>
        <taxon>Pezizomycotina</taxon>
        <taxon>Dothideomycetes</taxon>
        <taxon>Dothideomycetidae</taxon>
        <taxon>Mycosphaerellales</taxon>
        <taxon>Extremaceae</taxon>
        <taxon>Vermiconidia</taxon>
    </lineage>
</organism>
<reference evidence="1" key="1">
    <citation type="submission" date="2023-07" db="EMBL/GenBank/DDBJ databases">
        <title>Black Yeasts Isolated from many extreme environments.</title>
        <authorList>
            <person name="Coleine C."/>
            <person name="Stajich J.E."/>
            <person name="Selbmann L."/>
        </authorList>
    </citation>
    <scope>NUCLEOTIDE SEQUENCE</scope>
    <source>
        <strain evidence="1">CCFEE 5714</strain>
    </source>
</reference>
<keyword evidence="2" id="KW-1185">Reference proteome</keyword>
<accession>A0ACC3MDM3</accession>
<name>A0ACC3MDM3_9PEZI</name>
<evidence type="ECO:0000313" key="1">
    <source>
        <dbReference type="EMBL" id="KAK3686663.1"/>
    </source>
</evidence>
<comment type="caution">
    <text evidence="1">The sequence shown here is derived from an EMBL/GenBank/DDBJ whole genome shotgun (WGS) entry which is preliminary data.</text>
</comment>
<evidence type="ECO:0000313" key="2">
    <source>
        <dbReference type="Proteomes" id="UP001281147"/>
    </source>
</evidence>
<sequence>MGSSFSKPTSIMPGVYPQEDEPQHQSPYTNDEAQATIRSVDQHDEPILCNIQAQLRARFPRYTDERINGMAVRMLELRSQSTYQARRSALSTAAAGTIEDEALTPQQQSCVDQMLQAHARIQATAAVGEQQQQQNATRTTTSTTTSTPTCPPQQYAHIKRQLQEQQMREEQSPTDGQAESHEDGS</sequence>
<proteinExistence type="predicted"/>
<protein>
    <submittedName>
        <fullName evidence="1">Uncharacterized protein</fullName>
    </submittedName>
</protein>